<dbReference type="InterPro" id="IPR007069">
    <property type="entry name" value="Transposase_32"/>
</dbReference>
<name>A0AB35J222_MEDGN</name>
<dbReference type="Proteomes" id="UP001211731">
    <property type="component" value="Unassembled WGS sequence"/>
</dbReference>
<evidence type="ECO:0000313" key="3">
    <source>
        <dbReference type="Proteomes" id="UP001211731"/>
    </source>
</evidence>
<dbReference type="Pfam" id="PF04986">
    <property type="entry name" value="Y2_Tnp"/>
    <property type="match status" value="1"/>
</dbReference>
<feature type="non-terminal residue" evidence="2">
    <location>
        <position position="1"/>
    </location>
</feature>
<dbReference type="GO" id="GO:0004803">
    <property type="term" value="F:transposase activity"/>
    <property type="evidence" value="ECO:0007669"/>
    <property type="project" value="InterPro"/>
</dbReference>
<dbReference type="AlphaFoldDB" id="A0AB35J222"/>
<accession>A0AB35J222</accession>
<protein>
    <submittedName>
        <fullName evidence="2">Transposase</fullName>
    </submittedName>
</protein>
<dbReference type="GO" id="GO:0006313">
    <property type="term" value="P:DNA transposition"/>
    <property type="evidence" value="ECO:0007669"/>
    <property type="project" value="InterPro"/>
</dbReference>
<reference evidence="2" key="1">
    <citation type="submission" date="2023-01" db="EMBL/GenBank/DDBJ databases">
        <title>Human gut microbiome strain richness.</title>
        <authorList>
            <person name="Chen-Liaw A."/>
        </authorList>
    </citation>
    <scope>NUCLEOTIDE SEQUENCE</scope>
    <source>
        <strain evidence="2">1001217st1_A9_1001217B_191108</strain>
    </source>
</reference>
<dbReference type="PANTHER" id="PTHR37023:SF1">
    <property type="entry name" value="ISSOD25 TRANSPOSASE TNPA_ISSOD25"/>
    <property type="match status" value="1"/>
</dbReference>
<sequence>AIIIPENGAKVSKIKCFQFAQQTLYTALYHAASDTLSELAADSKYLGTDIGYICILHTWGSTMNFHPHIHAIVLGGGLDVKNHWKDNGKEFFLPIKVISKIFRGKYMAELKQLWENDRLEFHGSAAPYKNYYTFKELLNTCYAKEWIPYCKKPFDGAESVIRYLGKYTHRIAISHYRIKDMTESTVTFSAKDYKNQGLWKEITISGEEFIRRFLMHVPPKRFVRIRHYGLLSSRNKKKKITLCRNILGCKKYISKLKDMDAPAIIRLLYNKDICKCSSCGGKIIPLPTEQHFIKPKPHMLC</sequence>
<gene>
    <name evidence="2" type="ORF">PNU63_15525</name>
</gene>
<dbReference type="RefSeq" id="WP_272107359.1">
    <property type="nucleotide sequence ID" value="NZ_JAQMLO010000021.1"/>
</dbReference>
<dbReference type="GO" id="GO:0003677">
    <property type="term" value="F:DNA binding"/>
    <property type="evidence" value="ECO:0007669"/>
    <property type="project" value="InterPro"/>
</dbReference>
<dbReference type="EMBL" id="JAQMLR010000022">
    <property type="protein sequence ID" value="MDB8740165.1"/>
    <property type="molecule type" value="Genomic_DNA"/>
</dbReference>
<evidence type="ECO:0000313" key="2">
    <source>
        <dbReference type="EMBL" id="MDB8740165.1"/>
    </source>
</evidence>
<feature type="domain" description="Transposase IS801/IS1294" evidence="1">
    <location>
        <begin position="51"/>
        <end position="237"/>
    </location>
</feature>
<proteinExistence type="predicted"/>
<organism evidence="2 3">
    <name type="scientific">Mediterraneibacter gnavus</name>
    <name type="common">Ruminococcus gnavus</name>
    <dbReference type="NCBI Taxonomy" id="33038"/>
    <lineage>
        <taxon>Bacteria</taxon>
        <taxon>Bacillati</taxon>
        <taxon>Bacillota</taxon>
        <taxon>Clostridia</taxon>
        <taxon>Lachnospirales</taxon>
        <taxon>Lachnospiraceae</taxon>
        <taxon>Mediterraneibacter</taxon>
    </lineage>
</organism>
<comment type="caution">
    <text evidence="2">The sequence shown here is derived from an EMBL/GenBank/DDBJ whole genome shotgun (WGS) entry which is preliminary data.</text>
</comment>
<evidence type="ECO:0000259" key="1">
    <source>
        <dbReference type="Pfam" id="PF04986"/>
    </source>
</evidence>
<dbReference type="PANTHER" id="PTHR37023">
    <property type="entry name" value="TRANSPOSASE"/>
    <property type="match status" value="1"/>
</dbReference>